<name>A0A8T0QD55_PANVG</name>
<dbReference type="InterPro" id="IPR013978">
    <property type="entry name" value="MEKHLA"/>
</dbReference>
<keyword evidence="4" id="KW-1185">Reference proteome</keyword>
<gene>
    <name evidence="3" type="ORF">PVAP13_7NG296600</name>
</gene>
<proteinExistence type="predicted"/>
<evidence type="ECO:0000259" key="2">
    <source>
        <dbReference type="Pfam" id="PF08670"/>
    </source>
</evidence>
<sequence length="110" mass="12081">MLVFTFANQSGLDMLETTLVGLQDITLEVLDDQVRKNLCAELPGVMEQGFACIPGSLCVYRPVSYDKPLAWRGRCSLTIAACTTSASCLSTGRLVLHLVDIGRFKRGRTR</sequence>
<dbReference type="InterPro" id="IPR044830">
    <property type="entry name" value="HD-Zip_III"/>
</dbReference>
<accession>A0A8T0QD55</accession>
<dbReference type="AlphaFoldDB" id="A0A8T0QD55"/>
<dbReference type="GO" id="GO:0003700">
    <property type="term" value="F:DNA-binding transcription factor activity"/>
    <property type="evidence" value="ECO:0007669"/>
    <property type="project" value="InterPro"/>
</dbReference>
<keyword evidence="1" id="KW-0539">Nucleus</keyword>
<dbReference type="Pfam" id="PF08670">
    <property type="entry name" value="MEKHLA"/>
    <property type="match status" value="1"/>
</dbReference>
<comment type="caution">
    <text evidence="3">The sequence shown here is derived from an EMBL/GenBank/DDBJ whole genome shotgun (WGS) entry which is preliminary data.</text>
</comment>
<dbReference type="Proteomes" id="UP000823388">
    <property type="component" value="Chromosome 7N"/>
</dbReference>
<feature type="domain" description="MEKHLA" evidence="2">
    <location>
        <begin position="3"/>
        <end position="71"/>
    </location>
</feature>
<reference evidence="3" key="1">
    <citation type="submission" date="2020-05" db="EMBL/GenBank/DDBJ databases">
        <title>WGS assembly of Panicum virgatum.</title>
        <authorList>
            <person name="Lovell J.T."/>
            <person name="Jenkins J."/>
            <person name="Shu S."/>
            <person name="Juenger T.E."/>
            <person name="Schmutz J."/>
        </authorList>
    </citation>
    <scope>NUCLEOTIDE SEQUENCE</scope>
    <source>
        <strain evidence="3">AP13</strain>
    </source>
</reference>
<evidence type="ECO:0000313" key="3">
    <source>
        <dbReference type="EMBL" id="KAG2568164.1"/>
    </source>
</evidence>
<organism evidence="3 4">
    <name type="scientific">Panicum virgatum</name>
    <name type="common">Blackwell switchgrass</name>
    <dbReference type="NCBI Taxonomy" id="38727"/>
    <lineage>
        <taxon>Eukaryota</taxon>
        <taxon>Viridiplantae</taxon>
        <taxon>Streptophyta</taxon>
        <taxon>Embryophyta</taxon>
        <taxon>Tracheophyta</taxon>
        <taxon>Spermatophyta</taxon>
        <taxon>Magnoliopsida</taxon>
        <taxon>Liliopsida</taxon>
        <taxon>Poales</taxon>
        <taxon>Poaceae</taxon>
        <taxon>PACMAD clade</taxon>
        <taxon>Panicoideae</taxon>
        <taxon>Panicodae</taxon>
        <taxon>Paniceae</taxon>
        <taxon>Panicinae</taxon>
        <taxon>Panicum</taxon>
        <taxon>Panicum sect. Hiantes</taxon>
    </lineage>
</organism>
<dbReference type="PANTHER" id="PTHR45950:SF1">
    <property type="entry name" value="HOMEOBOX-LEUCINE ZIPPER PROTEIN ATHB-15"/>
    <property type="match status" value="1"/>
</dbReference>
<protein>
    <recommendedName>
        <fullName evidence="2">MEKHLA domain-containing protein</fullName>
    </recommendedName>
</protein>
<dbReference type="PANTHER" id="PTHR45950">
    <property type="entry name" value="HOMEOBOX-LEUCINE ZIPPER PROTEIN ATHB-14"/>
    <property type="match status" value="1"/>
</dbReference>
<evidence type="ECO:0000313" key="4">
    <source>
        <dbReference type="Proteomes" id="UP000823388"/>
    </source>
</evidence>
<dbReference type="EMBL" id="CM029050">
    <property type="protein sequence ID" value="KAG2568164.1"/>
    <property type="molecule type" value="Genomic_DNA"/>
</dbReference>
<evidence type="ECO:0000256" key="1">
    <source>
        <dbReference type="ARBA" id="ARBA00023242"/>
    </source>
</evidence>